<dbReference type="Pfam" id="PF08278">
    <property type="entry name" value="DnaG_DnaB_bind"/>
    <property type="match status" value="1"/>
</dbReference>
<feature type="compositionally biased region" description="Basic and acidic residues" evidence="15">
    <location>
        <begin position="482"/>
        <end position="502"/>
    </location>
</feature>
<dbReference type="InterPro" id="IPR013264">
    <property type="entry name" value="DNAG_N"/>
</dbReference>
<dbReference type="Gene3D" id="3.40.1360.10">
    <property type="match status" value="1"/>
</dbReference>
<dbReference type="EC" id="2.7.7.101" evidence="12"/>
<dbReference type="InterPro" id="IPR050219">
    <property type="entry name" value="DnaG_primase"/>
</dbReference>
<dbReference type="Gene3D" id="1.10.860.10">
    <property type="entry name" value="DNAb Helicase, Chain A"/>
    <property type="match status" value="1"/>
</dbReference>
<dbReference type="Pfam" id="PF13155">
    <property type="entry name" value="Toprim_2"/>
    <property type="match status" value="1"/>
</dbReference>
<dbReference type="InterPro" id="IPR016136">
    <property type="entry name" value="DNA_helicase_N/primase_C"/>
</dbReference>
<evidence type="ECO:0000256" key="10">
    <source>
        <dbReference type="ARBA" id="ARBA00023125"/>
    </source>
</evidence>
<dbReference type="SMART" id="SM00493">
    <property type="entry name" value="TOPRIM"/>
    <property type="match status" value="1"/>
</dbReference>
<evidence type="ECO:0000313" key="17">
    <source>
        <dbReference type="EMBL" id="KFE49283.1"/>
    </source>
</evidence>
<evidence type="ECO:0000256" key="9">
    <source>
        <dbReference type="ARBA" id="ARBA00022842"/>
    </source>
</evidence>
<evidence type="ECO:0000256" key="1">
    <source>
        <dbReference type="ARBA" id="ARBA00022478"/>
    </source>
</evidence>
<keyword evidence="1 12" id="KW-0240">DNA-directed RNA polymerase</keyword>
<dbReference type="InterPro" id="IPR030846">
    <property type="entry name" value="DnaG_bac"/>
</dbReference>
<comment type="cofactor">
    <cofactor evidence="12 13 14">
        <name>Zn(2+)</name>
        <dbReference type="ChEBI" id="CHEBI:29105"/>
    </cofactor>
    <text evidence="12 13 14">Binds 1 zinc ion per monomer.</text>
</comment>
<dbReference type="FunFam" id="3.90.580.10:FF:000001">
    <property type="entry name" value="DNA primase"/>
    <property type="match status" value="1"/>
</dbReference>
<feature type="zinc finger region" description="CHC2-type" evidence="12 14">
    <location>
        <begin position="40"/>
        <end position="64"/>
    </location>
</feature>
<feature type="region of interest" description="Disordered" evidence="15">
    <location>
        <begin position="462"/>
        <end position="510"/>
    </location>
</feature>
<keyword evidence="10 12" id="KW-0238">DNA-binding</keyword>
<dbReference type="CDD" id="cd03364">
    <property type="entry name" value="TOPRIM_DnaG_primases"/>
    <property type="match status" value="1"/>
</dbReference>
<keyword evidence="2 12" id="KW-0639">Primosome</keyword>
<dbReference type="FunFam" id="3.90.980.10:FF:000001">
    <property type="entry name" value="DNA primase"/>
    <property type="match status" value="1"/>
</dbReference>
<dbReference type="InterPro" id="IPR034151">
    <property type="entry name" value="TOPRIM_DnaG_bac"/>
</dbReference>
<evidence type="ECO:0000256" key="11">
    <source>
        <dbReference type="ARBA" id="ARBA00023163"/>
    </source>
</evidence>
<dbReference type="Gene3D" id="3.90.580.10">
    <property type="entry name" value="Zinc finger, CHC2-type domain"/>
    <property type="match status" value="1"/>
</dbReference>
<dbReference type="SUPFAM" id="SSF56731">
    <property type="entry name" value="DNA primase core"/>
    <property type="match status" value="1"/>
</dbReference>
<keyword evidence="8 12" id="KW-0862">Zinc</keyword>
<comment type="similarity">
    <text evidence="12 13">Belongs to the DnaG primase family.</text>
</comment>
<keyword evidence="4 12" id="KW-0548">Nucleotidyltransferase</keyword>
<protein>
    <recommendedName>
        <fullName evidence="12 13">DNA primase</fullName>
        <ecNumber evidence="12">2.7.7.101</ecNumber>
    </recommendedName>
</protein>
<dbReference type="InterPro" id="IPR037068">
    <property type="entry name" value="DNA_primase_core_N_sf"/>
</dbReference>
<evidence type="ECO:0000259" key="16">
    <source>
        <dbReference type="PROSITE" id="PS50880"/>
    </source>
</evidence>
<comment type="caution">
    <text evidence="17">The sequence shown here is derived from an EMBL/GenBank/DDBJ whole genome shotgun (WGS) entry which is preliminary data.</text>
</comment>
<keyword evidence="7 12" id="KW-0863">Zinc-finger</keyword>
<keyword evidence="5 12" id="KW-0235">DNA replication</keyword>
<evidence type="ECO:0000256" key="13">
    <source>
        <dbReference type="PIRNR" id="PIRNR002811"/>
    </source>
</evidence>
<dbReference type="FunFam" id="3.40.1360.10:FF:000002">
    <property type="entry name" value="DNA primase"/>
    <property type="match status" value="1"/>
</dbReference>
<keyword evidence="3 12" id="KW-0808">Transferase</keyword>
<evidence type="ECO:0000256" key="8">
    <source>
        <dbReference type="ARBA" id="ARBA00022833"/>
    </source>
</evidence>
<dbReference type="InterPro" id="IPR019475">
    <property type="entry name" value="DNA_primase_DnaB-bd"/>
</dbReference>
<dbReference type="GO" id="GO:0006269">
    <property type="term" value="P:DNA replication, synthesis of primer"/>
    <property type="evidence" value="ECO:0007669"/>
    <property type="project" value="UniProtKB-UniRule"/>
</dbReference>
<dbReference type="GO" id="GO:1990077">
    <property type="term" value="C:primosome complex"/>
    <property type="evidence" value="ECO:0007669"/>
    <property type="project" value="UniProtKB-KW"/>
</dbReference>
<dbReference type="PANTHER" id="PTHR30313">
    <property type="entry name" value="DNA PRIMASE"/>
    <property type="match status" value="1"/>
</dbReference>
<dbReference type="RefSeq" id="WP_020290904.1">
    <property type="nucleotide sequence ID" value="NZ_JPQT01000118.1"/>
</dbReference>
<evidence type="ECO:0000256" key="12">
    <source>
        <dbReference type="HAMAP-Rule" id="MF_00974"/>
    </source>
</evidence>
<dbReference type="GO" id="GO:0003677">
    <property type="term" value="F:DNA binding"/>
    <property type="evidence" value="ECO:0007669"/>
    <property type="project" value="UniProtKB-KW"/>
</dbReference>
<feature type="domain" description="Toprim" evidence="16">
    <location>
        <begin position="261"/>
        <end position="343"/>
    </location>
</feature>
<evidence type="ECO:0000256" key="6">
    <source>
        <dbReference type="ARBA" id="ARBA00022723"/>
    </source>
</evidence>
<dbReference type="Proteomes" id="UP000028643">
    <property type="component" value="Unassembled WGS sequence"/>
</dbReference>
<comment type="function">
    <text evidence="12 13">RNA polymerase that catalyzes the synthesis of short RNA molecules used as primers for DNA polymerase during DNA replication.</text>
</comment>
<evidence type="ECO:0000256" key="3">
    <source>
        <dbReference type="ARBA" id="ARBA00022679"/>
    </source>
</evidence>
<dbReference type="SUPFAM" id="SSF57783">
    <property type="entry name" value="Zinc beta-ribbon"/>
    <property type="match status" value="1"/>
</dbReference>
<dbReference type="Gene3D" id="3.90.980.10">
    <property type="entry name" value="DNA primase, catalytic core, N-terminal domain"/>
    <property type="match status" value="1"/>
</dbReference>
<dbReference type="EMBL" id="JPQT01000118">
    <property type="protein sequence ID" value="KFE49283.1"/>
    <property type="molecule type" value="Genomic_DNA"/>
</dbReference>
<organism evidence="17 18">
    <name type="scientific">Pseudomonas syringae</name>
    <dbReference type="NCBI Taxonomy" id="317"/>
    <lineage>
        <taxon>Bacteria</taxon>
        <taxon>Pseudomonadati</taxon>
        <taxon>Pseudomonadota</taxon>
        <taxon>Gammaproteobacteria</taxon>
        <taxon>Pseudomonadales</taxon>
        <taxon>Pseudomonadaceae</taxon>
        <taxon>Pseudomonas</taxon>
    </lineage>
</organism>
<name>A0A085V1H0_PSESX</name>
<keyword evidence="11 12" id="KW-0804">Transcription</keyword>
<evidence type="ECO:0000256" key="4">
    <source>
        <dbReference type="ARBA" id="ARBA00022695"/>
    </source>
</evidence>
<dbReference type="eggNOG" id="COG0358">
    <property type="taxonomic scope" value="Bacteria"/>
</dbReference>
<gene>
    <name evidence="12" type="primary">dnaG</name>
    <name evidence="17" type="ORF">IV02_19610</name>
</gene>
<dbReference type="NCBIfam" id="TIGR01391">
    <property type="entry name" value="dnaG"/>
    <property type="match status" value="1"/>
</dbReference>
<dbReference type="SMART" id="SM00766">
    <property type="entry name" value="DnaG_DnaB_bind"/>
    <property type="match status" value="1"/>
</dbReference>
<evidence type="ECO:0000256" key="7">
    <source>
        <dbReference type="ARBA" id="ARBA00022771"/>
    </source>
</evidence>
<dbReference type="SUPFAM" id="SSF117023">
    <property type="entry name" value="DNA primase DnaG, C-terminal domain"/>
    <property type="match status" value="1"/>
</dbReference>
<dbReference type="PIRSF" id="PIRSF002811">
    <property type="entry name" value="DnaG"/>
    <property type="match status" value="1"/>
</dbReference>
<dbReference type="Pfam" id="PF01807">
    <property type="entry name" value="Zn_ribbon_DnaG"/>
    <property type="match status" value="1"/>
</dbReference>
<comment type="catalytic activity">
    <reaction evidence="12">
        <text>ssDNA + n NTP = ssDNA/pppN(pN)n-1 hybrid + (n-1) diphosphate.</text>
        <dbReference type="EC" id="2.7.7.101"/>
    </reaction>
</comment>
<comment type="subunit">
    <text evidence="12">Monomer. Interacts with DnaB.</text>
</comment>
<dbReference type="PANTHER" id="PTHR30313:SF2">
    <property type="entry name" value="DNA PRIMASE"/>
    <property type="match status" value="1"/>
</dbReference>
<dbReference type="InterPro" id="IPR006295">
    <property type="entry name" value="DNA_primase_DnaG"/>
</dbReference>
<dbReference type="PROSITE" id="PS50880">
    <property type="entry name" value="TOPRIM"/>
    <property type="match status" value="1"/>
</dbReference>
<dbReference type="Pfam" id="PF10410">
    <property type="entry name" value="DnaB_bind"/>
    <property type="match status" value="1"/>
</dbReference>
<accession>A0A085V1H0</accession>
<dbReference type="GO" id="GO:0000428">
    <property type="term" value="C:DNA-directed RNA polymerase complex"/>
    <property type="evidence" value="ECO:0007669"/>
    <property type="project" value="UniProtKB-KW"/>
</dbReference>
<dbReference type="Gene3D" id="1.20.50.20">
    <property type="entry name" value="DnaG, RNA polymerase domain, helical bundle"/>
    <property type="match status" value="1"/>
</dbReference>
<evidence type="ECO:0000256" key="15">
    <source>
        <dbReference type="SAM" id="MobiDB-lite"/>
    </source>
</evidence>
<keyword evidence="6 12" id="KW-0479">Metal-binding</keyword>
<dbReference type="InterPro" id="IPR006171">
    <property type="entry name" value="TOPRIM_dom"/>
</dbReference>
<dbReference type="GO" id="GO:0003899">
    <property type="term" value="F:DNA-directed RNA polymerase activity"/>
    <property type="evidence" value="ECO:0007669"/>
    <property type="project" value="UniProtKB-UniRule"/>
</dbReference>
<evidence type="ECO:0000256" key="14">
    <source>
        <dbReference type="PIRSR" id="PIRSR002811-1"/>
    </source>
</evidence>
<dbReference type="HAMAP" id="MF_00974">
    <property type="entry name" value="DNA_primase_DnaG"/>
    <property type="match status" value="1"/>
</dbReference>
<proteinExistence type="inferred from homology"/>
<evidence type="ECO:0000256" key="5">
    <source>
        <dbReference type="ARBA" id="ARBA00022705"/>
    </source>
</evidence>
<dbReference type="InterPro" id="IPR036977">
    <property type="entry name" value="DNA_primase_Znf_CHC2"/>
</dbReference>
<dbReference type="Pfam" id="PF08275">
    <property type="entry name" value="DNAG_N"/>
    <property type="match status" value="1"/>
</dbReference>
<dbReference type="SMART" id="SM00400">
    <property type="entry name" value="ZnF_CHCC"/>
    <property type="match status" value="1"/>
</dbReference>
<dbReference type="GO" id="GO:0008270">
    <property type="term" value="F:zinc ion binding"/>
    <property type="evidence" value="ECO:0007669"/>
    <property type="project" value="UniProtKB-UniRule"/>
</dbReference>
<dbReference type="InterPro" id="IPR013173">
    <property type="entry name" value="DNA_primase_DnaG_DnaB-bd_dom"/>
</dbReference>
<evidence type="ECO:0000256" key="2">
    <source>
        <dbReference type="ARBA" id="ARBA00022515"/>
    </source>
</evidence>
<sequence length="651" mass="72818">MAGLIPQSFIDDLLNRTDIVDIVSSRLQLKKTGKNYSACCPFHKEKTPSFSVSPDKQFYYCFGCGAGGNALGFIMDHDNLDFPQAVEDLAKAAGMEVPREQSVKGQKPRQPTDSPLYPLLTAAAEFYRQALKSHPTRKSAVDYLKGRGLSGEIARDFSLGFAPPGWDNLHKHLGSDTLQQKAMIDAGLLIENAETGKRYDRFRDRVMFPIRDSRGRVIAFGGRVLGDDKPKYLNSPETPVFHKGQELYGLFEARKHNRSLDEIIVVEGYMDVIALAQQGLRNAVATLGTATSEEHLKRLFRVVPNVLFCFDGDQAGRNAAWRALEATLSSLQDGRRARFLFLPEGEDPDTLVRSEGTDAFKARINQHAQPLADYFFEQLTKEADPRSLEGKAHMATLAAPLIDKVPGANLKTLMRQRLTEITGLNSEAVSQLVQNAPAEAPPSYDPNIDYDAMPDYADYQQPGGYEGQQDWTAKKGTGQGQKKWEKKPWDKKGKRPDYEPRVPRTPTTVEPPTLTALRTLLHHPELAAKVEDASHFAAEDHIYAQLLVALLEALQKNPNLRSLQLIARWHGTEQGRLLRALAEKEWLIEADNLEQQFFDTITSLSARQRERSLEHLIKKARQTELSAEEKIQLRDLLIRNVPAQTPTSTGA</sequence>
<evidence type="ECO:0000313" key="18">
    <source>
        <dbReference type="Proteomes" id="UP000028643"/>
    </source>
</evidence>
<dbReference type="GO" id="GO:0005737">
    <property type="term" value="C:cytoplasm"/>
    <property type="evidence" value="ECO:0007669"/>
    <property type="project" value="TreeGrafter"/>
</dbReference>
<keyword evidence="9" id="KW-0460">Magnesium</keyword>
<dbReference type="PATRIC" id="fig|317.174.peg.4008"/>
<dbReference type="AlphaFoldDB" id="A0A085V1H0"/>
<reference evidence="17 18" key="1">
    <citation type="submission" date="2014-07" db="EMBL/GenBank/DDBJ databases">
        <title>Draft Genome Sequences of Environmental Pseudomonas syringae strains.</title>
        <authorList>
            <person name="Baltrus D.A."/>
            <person name="Berge O."/>
            <person name="Morris C."/>
        </authorList>
    </citation>
    <scope>NUCLEOTIDE SEQUENCE [LARGE SCALE GENOMIC DNA]</scope>
    <source>
        <strain evidence="17 18">CEB003</strain>
    </source>
</reference>
<comment type="domain">
    <text evidence="12">Contains an N-terminal zinc-binding domain, a central core domain that contains the primase activity, and a C-terminal DnaB-binding domain.</text>
</comment>
<dbReference type="InterPro" id="IPR002694">
    <property type="entry name" value="Znf_CHC2"/>
</dbReference>